<dbReference type="Gene3D" id="1.10.10.10">
    <property type="entry name" value="Winged helix-like DNA-binding domain superfamily/Winged helix DNA-binding domain"/>
    <property type="match status" value="1"/>
</dbReference>
<gene>
    <name evidence="6" type="ORF">J4H85_09940</name>
</gene>
<reference evidence="6" key="1">
    <citation type="submission" date="2021-03" db="EMBL/GenBank/DDBJ databases">
        <title>Leucobacter chromiisoli sp. nov., isolated from chromium-containing soil of chemical plant.</title>
        <authorList>
            <person name="Xu Z."/>
        </authorList>
    </citation>
    <scope>NUCLEOTIDE SEQUENCE</scope>
    <source>
        <strain evidence="6">K 70/01</strain>
    </source>
</reference>
<dbReference type="GO" id="GO:0003700">
    <property type="term" value="F:DNA-binding transcription factor activity"/>
    <property type="evidence" value="ECO:0007669"/>
    <property type="project" value="InterPro"/>
</dbReference>
<dbReference type="Gene3D" id="3.40.190.10">
    <property type="entry name" value="Periplasmic binding protein-like II"/>
    <property type="match status" value="2"/>
</dbReference>
<dbReference type="Pfam" id="PF00126">
    <property type="entry name" value="HTH_1"/>
    <property type="match status" value="1"/>
</dbReference>
<dbReference type="RefSeq" id="WP_208239205.1">
    <property type="nucleotide sequence ID" value="NZ_BAAAQU010000002.1"/>
</dbReference>
<dbReference type="InterPro" id="IPR036388">
    <property type="entry name" value="WH-like_DNA-bd_sf"/>
</dbReference>
<evidence type="ECO:0000256" key="2">
    <source>
        <dbReference type="ARBA" id="ARBA00023015"/>
    </source>
</evidence>
<dbReference type="InterPro" id="IPR005119">
    <property type="entry name" value="LysR_subst-bd"/>
</dbReference>
<organism evidence="6 7">
    <name type="scientific">Leucobacter tardus</name>
    <dbReference type="NCBI Taxonomy" id="501483"/>
    <lineage>
        <taxon>Bacteria</taxon>
        <taxon>Bacillati</taxon>
        <taxon>Actinomycetota</taxon>
        <taxon>Actinomycetes</taxon>
        <taxon>Micrococcales</taxon>
        <taxon>Microbacteriaceae</taxon>
        <taxon>Leucobacter</taxon>
    </lineage>
</organism>
<evidence type="ECO:0000256" key="4">
    <source>
        <dbReference type="ARBA" id="ARBA00023163"/>
    </source>
</evidence>
<dbReference type="GO" id="GO:0032993">
    <property type="term" value="C:protein-DNA complex"/>
    <property type="evidence" value="ECO:0007669"/>
    <property type="project" value="TreeGrafter"/>
</dbReference>
<keyword evidence="7" id="KW-1185">Reference proteome</keyword>
<keyword evidence="2" id="KW-0805">Transcription regulation</keyword>
<dbReference type="PANTHER" id="PTHR30346:SF29">
    <property type="entry name" value="LYSR SUBSTRATE-BINDING"/>
    <property type="match status" value="1"/>
</dbReference>
<proteinExistence type="inferred from homology"/>
<evidence type="ECO:0000313" key="7">
    <source>
        <dbReference type="Proteomes" id="UP000668403"/>
    </source>
</evidence>
<evidence type="ECO:0000313" key="6">
    <source>
        <dbReference type="EMBL" id="MBO2990311.1"/>
    </source>
</evidence>
<dbReference type="InterPro" id="IPR036390">
    <property type="entry name" value="WH_DNA-bd_sf"/>
</dbReference>
<keyword evidence="3" id="KW-0238">DNA-binding</keyword>
<dbReference type="Proteomes" id="UP000668403">
    <property type="component" value="Unassembled WGS sequence"/>
</dbReference>
<evidence type="ECO:0000259" key="5">
    <source>
        <dbReference type="PROSITE" id="PS50931"/>
    </source>
</evidence>
<accession>A0A939TKI8</accession>
<dbReference type="SUPFAM" id="SSF53850">
    <property type="entry name" value="Periplasmic binding protein-like II"/>
    <property type="match status" value="1"/>
</dbReference>
<comment type="caution">
    <text evidence="6">The sequence shown here is derived from an EMBL/GenBank/DDBJ whole genome shotgun (WGS) entry which is preliminary data.</text>
</comment>
<dbReference type="EMBL" id="JAGFBF010000005">
    <property type="protein sequence ID" value="MBO2990311.1"/>
    <property type="molecule type" value="Genomic_DNA"/>
</dbReference>
<keyword evidence="4" id="KW-0804">Transcription</keyword>
<dbReference type="SUPFAM" id="SSF46785">
    <property type="entry name" value="Winged helix' DNA-binding domain"/>
    <property type="match status" value="1"/>
</dbReference>
<dbReference type="InterPro" id="IPR000847">
    <property type="entry name" value="LysR_HTH_N"/>
</dbReference>
<dbReference type="PANTHER" id="PTHR30346">
    <property type="entry name" value="TRANSCRIPTIONAL DUAL REGULATOR HCAR-RELATED"/>
    <property type="match status" value="1"/>
</dbReference>
<name>A0A939TKI8_9MICO</name>
<evidence type="ECO:0000256" key="3">
    <source>
        <dbReference type="ARBA" id="ARBA00023125"/>
    </source>
</evidence>
<dbReference type="Pfam" id="PF03466">
    <property type="entry name" value="LysR_substrate"/>
    <property type="match status" value="1"/>
</dbReference>
<evidence type="ECO:0000256" key="1">
    <source>
        <dbReference type="ARBA" id="ARBA00009437"/>
    </source>
</evidence>
<dbReference type="PROSITE" id="PS50931">
    <property type="entry name" value="HTH_LYSR"/>
    <property type="match status" value="1"/>
</dbReference>
<dbReference type="GO" id="GO:0003677">
    <property type="term" value="F:DNA binding"/>
    <property type="evidence" value="ECO:0007669"/>
    <property type="project" value="UniProtKB-KW"/>
</dbReference>
<protein>
    <submittedName>
        <fullName evidence="6">LysR family transcriptional regulator</fullName>
    </submittedName>
</protein>
<sequence>MIDLRQLEALRAVDTAGSVAGAARALSWSQPTVDYHLANLERLIGAALLTRTSRGSTLTPLGGFLLERSLEILALSERALEDARSYAVSGHARLRFGTFPTAAARLLPDVVHALGDQGLTLDVTLAEVAPLVAHLNQSELDAALLYSVPGYELPLRPGVETVELWQDPLYLALPDQHRLAGRAAIDRAELVSLADERWLLGATRQDPMDTVIIDAFAEAGRTIDVSMRTDDFSVMLGMIAAGMVIGLVSRLARESEAPGVSLVPIDDPVFTRTLLLATPREANPRLPPTATRHVTDAVQGALRRLAASER</sequence>
<comment type="similarity">
    <text evidence="1">Belongs to the LysR transcriptional regulatory family.</text>
</comment>
<dbReference type="AlphaFoldDB" id="A0A939TKI8"/>
<feature type="domain" description="HTH lysR-type" evidence="5">
    <location>
        <begin position="2"/>
        <end position="59"/>
    </location>
</feature>